<dbReference type="InterPro" id="IPR001478">
    <property type="entry name" value="PDZ"/>
</dbReference>
<evidence type="ECO:0000256" key="2">
    <source>
        <dbReference type="ARBA" id="ARBA00022473"/>
    </source>
</evidence>
<dbReference type="Pfam" id="PF07647">
    <property type="entry name" value="SAM_2"/>
    <property type="match status" value="1"/>
</dbReference>
<dbReference type="CDD" id="cd09512">
    <property type="entry name" value="SAM_Neurabin-like"/>
    <property type="match status" value="1"/>
</dbReference>
<dbReference type="Pfam" id="PF17817">
    <property type="entry name" value="PDZ_5"/>
    <property type="match status" value="1"/>
</dbReference>
<evidence type="ECO:0000256" key="7">
    <source>
        <dbReference type="ARBA" id="ARBA00023018"/>
    </source>
</evidence>
<feature type="compositionally biased region" description="Basic and acidic residues" evidence="16">
    <location>
        <begin position="1365"/>
        <end position="1407"/>
    </location>
</feature>
<feature type="compositionally biased region" description="Acidic residues" evidence="16">
    <location>
        <begin position="837"/>
        <end position="851"/>
    </location>
</feature>
<dbReference type="SUPFAM" id="SSF50156">
    <property type="entry name" value="PDZ domain-like"/>
    <property type="match status" value="1"/>
</dbReference>
<dbReference type="GO" id="GO:0031175">
    <property type="term" value="P:neuron projection development"/>
    <property type="evidence" value="ECO:0007669"/>
    <property type="project" value="TreeGrafter"/>
</dbReference>
<dbReference type="GO" id="GO:0051015">
    <property type="term" value="F:actin filament binding"/>
    <property type="evidence" value="ECO:0007669"/>
    <property type="project" value="TreeGrafter"/>
</dbReference>
<feature type="compositionally biased region" description="Polar residues" evidence="16">
    <location>
        <begin position="1090"/>
        <end position="1109"/>
    </location>
</feature>
<feature type="compositionally biased region" description="Basic and acidic residues" evidence="16">
    <location>
        <begin position="1020"/>
        <end position="1033"/>
    </location>
</feature>
<feature type="compositionally biased region" description="Polar residues" evidence="16">
    <location>
        <begin position="128"/>
        <end position="152"/>
    </location>
</feature>
<dbReference type="PROSITE" id="PS50105">
    <property type="entry name" value="SAM_DOMAIN"/>
    <property type="match status" value="1"/>
</dbReference>
<evidence type="ECO:0000256" key="10">
    <source>
        <dbReference type="ARBA" id="ARBA00023212"/>
    </source>
</evidence>
<feature type="compositionally biased region" description="Basic and acidic residues" evidence="16">
    <location>
        <begin position="416"/>
        <end position="434"/>
    </location>
</feature>
<evidence type="ECO:0000256" key="11">
    <source>
        <dbReference type="ARBA" id="ARBA00034103"/>
    </source>
</evidence>
<dbReference type="EMBL" id="VEVO01000001">
    <property type="protein sequence ID" value="KAF0047084.1"/>
    <property type="molecule type" value="Genomic_DNA"/>
</dbReference>
<name>A0A6A4TVA1_SCOMX</name>
<organism evidence="19 20">
    <name type="scientific">Scophthalmus maximus</name>
    <name type="common">Turbot</name>
    <name type="synonym">Psetta maxima</name>
    <dbReference type="NCBI Taxonomy" id="52904"/>
    <lineage>
        <taxon>Eukaryota</taxon>
        <taxon>Metazoa</taxon>
        <taxon>Chordata</taxon>
        <taxon>Craniata</taxon>
        <taxon>Vertebrata</taxon>
        <taxon>Euteleostomi</taxon>
        <taxon>Actinopterygii</taxon>
        <taxon>Neopterygii</taxon>
        <taxon>Teleostei</taxon>
        <taxon>Neoteleostei</taxon>
        <taxon>Acanthomorphata</taxon>
        <taxon>Carangaria</taxon>
        <taxon>Pleuronectiformes</taxon>
        <taxon>Pleuronectoidei</taxon>
        <taxon>Scophthalmidae</taxon>
        <taxon>Scophthalmus</taxon>
    </lineage>
</organism>
<dbReference type="GO" id="GO:0005737">
    <property type="term" value="C:cytoplasm"/>
    <property type="evidence" value="ECO:0007669"/>
    <property type="project" value="TreeGrafter"/>
</dbReference>
<feature type="region of interest" description="Disordered" evidence="16">
    <location>
        <begin position="1082"/>
        <end position="1123"/>
    </location>
</feature>
<evidence type="ECO:0000256" key="6">
    <source>
        <dbReference type="ARBA" id="ARBA00022902"/>
    </source>
</evidence>
<sequence length="1418" mass="157365">MAALGGDAATQVKVLSLTRVFLSSFSFLPFPTENFNSQMMRTDNKGRSASPHRITYKSDFHAIKCSFDSGTKATTAAAAQCSAVHPNRLPTSLSDPIMTHTSSGRGRVHSTRGTKIRENIFLQMDSNQLRQDGGPTLSSPQNPSLQLQTSPLPGSRQSVVSSSSALSTVANVSAIETSLPDKPSRSDEIKDIDRAALAQKFSVARRLFETKVMEVEGSSKPVTGRGSKGADGKIEGDDGRGGGKQEEREEEASWKEKHTEENGSDKDKSINLPVINISLSKLPTPASLTERPKSPVLQGLGKASNKSPSCLDRHGETTATQAEEGRAEDTGLDLCLTPEEPVRAERVDVNAESSESDGNEEEKEKERKEIKKWLKDEGEMYTSSIAGESAEALVDDVFEESRMETLAGPCTLGNRVEPREGEGRPVAPSEEHQRQLSTSMSSKRETKDDGESVKDKYEQVDEQRVGEREEQNGEFLEQAENESTEKGDKAEKKTNAGVEEGAGRKKRGKMQEKDVEKGVEEERNGEHAEQECRHSQEKGRPENEEKGEREEGAASEQANEEGKHVVCRGADGKDDFVGGKEGKTGSAVICGIENEAFVCDQESQCQPEHSASPGQDLGNSVRAGHRLLAEYKEIPGIPEQEDDEDASDEAKRKVRFSSAAIKVYSTYSNAEYDRHNEDIDPVSASAEFELEKRVDKMDVFPVEIEKGEDGLGISIIGMGVGADQGLEKLGIFVKTVTEGGATQKDERIQVNDQIVEVDGVSLVGVSQLFAARVLKNTSGLVKFLIGREREGVQSEVARLINESLEMDKTSRKRESARGDEDNDGSSVAEKDSVAELKEEEEEEDDDEEEEDVAALSCLDNYQLCLKYQQLQSKLRSKSAQLHHAREKLKAREEQQSCWESQKAELEQRAEDGEEKADKLDKYDAIDCASFLFVTIFGILIWYWQEAQTLCRVVSQRLADAQSQSESLENKYSKAKRLVREYQNREEEWERRAADLTRELEERDKQHRDSAERLQIQIAQQEKKEPVADRENHPVDSSLTDWYIPVPDTVRLDSSANKARAQLAQKSKRHPPSRDKLRASFRKWEDEVQKAQESQSLSAPTVAQRSSRGDLSSTSSLSALSPLPPTSSVFTPPIYITVTPSPCKSSAYRKSKSKFPDFSGLRKSLGKRKTEKGRKRSVTNRGSSGDLVDELTGVSPAGSVTSMPSCLPFPWFGERGRENEEEEERGRERLRSVSSSSLPYLTTTGRRDPSIGSPVGSSSMVGHASDHSLSGHTHTFTFSSTETLDDDPVPTNNNNQWQSRPILEWDNQQVCLWLNAMNMDQYMSQFTNRGVNGRQLLNMDSEKLKALGVCSQNDRSVLKKKLKEMKKREEKEQKRGEKRLKEEKNAVLDKENGKERVMVEASVKDVGHTGKTVRTESLL</sequence>
<dbReference type="CDD" id="cd06790">
    <property type="entry name" value="PDZ_neurabin-like"/>
    <property type="match status" value="1"/>
</dbReference>
<dbReference type="Proteomes" id="UP000438429">
    <property type="component" value="Unassembled WGS sequence"/>
</dbReference>
<evidence type="ECO:0000256" key="13">
    <source>
        <dbReference type="ARBA" id="ARBA00076637"/>
    </source>
</evidence>
<evidence type="ECO:0000256" key="4">
    <source>
        <dbReference type="ARBA" id="ARBA00022553"/>
    </source>
</evidence>
<dbReference type="FunFam" id="2.30.42.10:FF:000010">
    <property type="entry name" value="Neurabin-1 isoform 1"/>
    <property type="match status" value="1"/>
</dbReference>
<gene>
    <name evidence="19" type="ORF">F2P81_000717</name>
</gene>
<dbReference type="Pfam" id="PF00595">
    <property type="entry name" value="PDZ"/>
    <property type="match status" value="1"/>
</dbReference>
<feature type="compositionally biased region" description="Basic and acidic residues" evidence="16">
    <location>
        <begin position="1213"/>
        <end position="1230"/>
    </location>
</feature>
<feature type="region of interest" description="Disordered" evidence="16">
    <location>
        <begin position="128"/>
        <end position="160"/>
    </location>
</feature>
<feature type="compositionally biased region" description="Basic and acidic residues" evidence="16">
    <location>
        <begin position="442"/>
        <end position="471"/>
    </location>
</feature>
<dbReference type="Gene3D" id="1.10.150.50">
    <property type="entry name" value="Transcription Factor, Ets-1"/>
    <property type="match status" value="1"/>
</dbReference>
<evidence type="ECO:0000313" key="19">
    <source>
        <dbReference type="EMBL" id="KAF0047084.1"/>
    </source>
</evidence>
<dbReference type="FunFam" id="1.10.150.50:FF:000008">
    <property type="entry name" value="Neurabin-1 isoform 1-like protein"/>
    <property type="match status" value="1"/>
</dbReference>
<dbReference type="GO" id="GO:0015629">
    <property type="term" value="C:actin cytoskeleton"/>
    <property type="evidence" value="ECO:0007669"/>
    <property type="project" value="TreeGrafter"/>
</dbReference>
<dbReference type="InterPro" id="IPR043446">
    <property type="entry name" value="Neurabin-like"/>
</dbReference>
<reference evidence="19 20" key="1">
    <citation type="submission" date="2019-06" db="EMBL/GenBank/DDBJ databases">
        <title>Draft genomes of female and male turbot (Scophthalmus maximus).</title>
        <authorList>
            <person name="Xu H."/>
            <person name="Xu X.-W."/>
            <person name="Shao C."/>
            <person name="Chen S."/>
        </authorList>
    </citation>
    <scope>NUCLEOTIDE SEQUENCE [LARGE SCALE GENOMIC DNA]</scope>
    <source>
        <strain evidence="19">Ysfricsl-2016a</strain>
        <tissue evidence="19">Blood</tissue>
    </source>
</reference>
<accession>A0A6A4TVA1</accession>
<feature type="compositionally biased region" description="Basic and acidic residues" evidence="16">
    <location>
        <begin position="560"/>
        <end position="582"/>
    </location>
</feature>
<dbReference type="InterPro" id="IPR040645">
    <property type="entry name" value="Neurabin-1/2_PDZ"/>
</dbReference>
<evidence type="ECO:0000256" key="12">
    <source>
        <dbReference type="ARBA" id="ARBA00067399"/>
    </source>
</evidence>
<keyword evidence="3" id="KW-0963">Cytoplasm</keyword>
<dbReference type="Gene3D" id="2.30.42.10">
    <property type="match status" value="1"/>
</dbReference>
<comment type="subcellular location">
    <subcellularLocation>
        <location evidence="1">Cytoplasm</location>
        <location evidence="1">Cytoskeleton</location>
    </subcellularLocation>
    <subcellularLocation>
        <location evidence="11">Synapse</location>
    </subcellularLocation>
</comment>
<feature type="region of interest" description="Disordered" evidence="16">
    <location>
        <begin position="807"/>
        <end position="851"/>
    </location>
</feature>
<feature type="compositionally biased region" description="Basic and acidic residues" evidence="16">
    <location>
        <begin position="509"/>
        <end position="552"/>
    </location>
</feature>
<feature type="region of interest" description="Disordered" evidence="16">
    <location>
        <begin position="404"/>
        <end position="582"/>
    </location>
</feature>
<comment type="caution">
    <text evidence="19">The sequence shown here is derived from an EMBL/GenBank/DDBJ whole genome shotgun (WGS) entry which is preliminary data.</text>
</comment>
<protein>
    <recommendedName>
        <fullName evidence="12">Neurabin-1</fullName>
    </recommendedName>
    <alternativeName>
        <fullName evidence="14">Neurabin-I</fullName>
    </alternativeName>
    <alternativeName>
        <fullName evidence="13">Neural tissue-specific F-actin-binding protein I</fullName>
    </alternativeName>
    <alternativeName>
        <fullName evidence="15">Protein phosphatase 1 regulatory subunit 9A</fullName>
    </alternativeName>
</protein>
<keyword evidence="2" id="KW-0217">Developmental protein</keyword>
<dbReference type="GO" id="GO:0007015">
    <property type="term" value="P:actin filament organization"/>
    <property type="evidence" value="ECO:0007669"/>
    <property type="project" value="TreeGrafter"/>
</dbReference>
<feature type="region of interest" description="Disordered" evidence="16">
    <location>
        <begin position="1362"/>
        <end position="1418"/>
    </location>
</feature>
<feature type="compositionally biased region" description="Low complexity" evidence="16">
    <location>
        <begin position="1110"/>
        <end position="1120"/>
    </location>
</feature>
<evidence type="ECO:0000256" key="5">
    <source>
        <dbReference type="ARBA" id="ARBA00022782"/>
    </source>
</evidence>
<dbReference type="PANTHER" id="PTHR16154">
    <property type="entry name" value="NEURABIN"/>
    <property type="match status" value="1"/>
</dbReference>
<evidence type="ECO:0000256" key="9">
    <source>
        <dbReference type="ARBA" id="ARBA00023203"/>
    </source>
</evidence>
<dbReference type="GO" id="GO:0014069">
    <property type="term" value="C:postsynaptic density"/>
    <property type="evidence" value="ECO:0007669"/>
    <property type="project" value="TreeGrafter"/>
</dbReference>
<dbReference type="SMART" id="SM00228">
    <property type="entry name" value="PDZ"/>
    <property type="match status" value="1"/>
</dbReference>
<keyword evidence="6" id="KW-0524">Neurogenesis</keyword>
<evidence type="ECO:0000259" key="18">
    <source>
        <dbReference type="PROSITE" id="PS50106"/>
    </source>
</evidence>
<dbReference type="PANTHER" id="PTHR16154:SF26">
    <property type="entry name" value="PROTEIN PHOSPHATASE 1 REGULATORY SUBUNIT 9 LIKE"/>
    <property type="match status" value="1"/>
</dbReference>
<feature type="region of interest" description="Disordered" evidence="16">
    <location>
        <begin position="1056"/>
        <end position="1075"/>
    </location>
</feature>
<feature type="compositionally biased region" description="Low complexity" evidence="16">
    <location>
        <begin position="1266"/>
        <end position="1281"/>
    </location>
</feature>
<feature type="compositionally biased region" description="Basic and acidic residues" evidence="16">
    <location>
        <begin position="340"/>
        <end position="349"/>
    </location>
</feature>
<feature type="compositionally biased region" description="Basic and acidic residues" evidence="16">
    <location>
        <begin position="483"/>
        <end position="494"/>
    </location>
</feature>
<feature type="compositionally biased region" description="Basic and acidic residues" evidence="16">
    <location>
        <begin position="807"/>
        <end position="819"/>
    </location>
</feature>
<dbReference type="PROSITE" id="PS50106">
    <property type="entry name" value="PDZ"/>
    <property type="match status" value="1"/>
</dbReference>
<dbReference type="SMART" id="SM00454">
    <property type="entry name" value="SAM"/>
    <property type="match status" value="1"/>
</dbReference>
<feature type="region of interest" description="Disordered" evidence="16">
    <location>
        <begin position="1207"/>
        <end position="1298"/>
    </location>
</feature>
<feature type="domain" description="PDZ" evidence="18">
    <location>
        <begin position="701"/>
        <end position="789"/>
    </location>
</feature>
<keyword evidence="5" id="KW-0221">Differentiation</keyword>
<evidence type="ECO:0000313" key="20">
    <source>
        <dbReference type="Proteomes" id="UP000438429"/>
    </source>
</evidence>
<evidence type="ECO:0000256" key="14">
    <source>
        <dbReference type="ARBA" id="ARBA00077125"/>
    </source>
</evidence>
<dbReference type="GO" id="GO:0030425">
    <property type="term" value="C:dendrite"/>
    <property type="evidence" value="ECO:0007669"/>
    <property type="project" value="TreeGrafter"/>
</dbReference>
<feature type="region of interest" description="Disordered" evidence="16">
    <location>
        <begin position="215"/>
        <end position="368"/>
    </location>
</feature>
<feature type="compositionally biased region" description="Basic residues" evidence="16">
    <location>
        <begin position="1163"/>
        <end position="1177"/>
    </location>
</feature>
<feature type="region of interest" description="Disordered" evidence="16">
    <location>
        <begin position="1018"/>
        <end position="1039"/>
    </location>
</feature>
<evidence type="ECO:0000256" key="3">
    <source>
        <dbReference type="ARBA" id="ARBA00022490"/>
    </source>
</evidence>
<dbReference type="InterPro" id="IPR036034">
    <property type="entry name" value="PDZ_sf"/>
</dbReference>
<dbReference type="GO" id="GO:0019722">
    <property type="term" value="P:calcium-mediated signaling"/>
    <property type="evidence" value="ECO:0007669"/>
    <property type="project" value="TreeGrafter"/>
</dbReference>
<feature type="domain" description="SAM" evidence="17">
    <location>
        <begin position="1304"/>
        <end position="1367"/>
    </location>
</feature>
<feature type="compositionally biased region" description="Polar residues" evidence="16">
    <location>
        <begin position="1289"/>
        <end position="1298"/>
    </location>
</feature>
<feature type="compositionally biased region" description="Polar residues" evidence="16">
    <location>
        <begin position="1231"/>
        <end position="1243"/>
    </location>
</feature>
<dbReference type="InterPro" id="IPR013761">
    <property type="entry name" value="SAM/pointed_sf"/>
</dbReference>
<keyword evidence="9" id="KW-0009">Actin-binding</keyword>
<proteinExistence type="predicted"/>
<keyword evidence="7" id="KW-0770">Synapse</keyword>
<evidence type="ECO:0000256" key="15">
    <source>
        <dbReference type="ARBA" id="ARBA00082439"/>
    </source>
</evidence>
<feature type="region of interest" description="Disordered" evidence="16">
    <location>
        <begin position="92"/>
        <end position="113"/>
    </location>
</feature>
<evidence type="ECO:0000259" key="17">
    <source>
        <dbReference type="PROSITE" id="PS50105"/>
    </source>
</evidence>
<feature type="compositionally biased region" description="Basic and acidic residues" evidence="16">
    <location>
        <begin position="228"/>
        <end position="269"/>
    </location>
</feature>
<keyword evidence="4" id="KW-0597">Phosphoprotein</keyword>
<feature type="region of interest" description="Disordered" evidence="16">
    <location>
        <begin position="1140"/>
        <end position="1189"/>
    </location>
</feature>
<keyword evidence="8" id="KW-0175">Coiled coil</keyword>
<dbReference type="InterPro" id="IPR001660">
    <property type="entry name" value="SAM"/>
</dbReference>
<keyword evidence="10" id="KW-0206">Cytoskeleton</keyword>
<evidence type="ECO:0000256" key="16">
    <source>
        <dbReference type="SAM" id="MobiDB-lite"/>
    </source>
</evidence>
<feature type="compositionally biased region" description="Polar residues" evidence="16">
    <location>
        <begin position="92"/>
        <end position="104"/>
    </location>
</feature>
<evidence type="ECO:0000256" key="8">
    <source>
        <dbReference type="ARBA" id="ARBA00023054"/>
    </source>
</evidence>
<evidence type="ECO:0000256" key="1">
    <source>
        <dbReference type="ARBA" id="ARBA00004245"/>
    </source>
</evidence>
<dbReference type="SUPFAM" id="SSF47769">
    <property type="entry name" value="SAM/Pointed domain"/>
    <property type="match status" value="1"/>
</dbReference>